<dbReference type="SUPFAM" id="SSF47413">
    <property type="entry name" value="lambda repressor-like DNA-binding domains"/>
    <property type="match status" value="1"/>
</dbReference>
<dbReference type="InterPro" id="IPR001387">
    <property type="entry name" value="Cro/C1-type_HTH"/>
</dbReference>
<sequence>MGVSYKKLWMLIIEKDLKKSEVREMAKISASTFSKMAKNEYVSLDVLIRLCIALECEISDIVEIIR</sequence>
<dbReference type="GeneID" id="57968461"/>
<evidence type="ECO:0000313" key="3">
    <source>
        <dbReference type="Proteomes" id="UP001300871"/>
    </source>
</evidence>
<gene>
    <name evidence="2" type="ORF">PM006_00655</name>
</gene>
<name>A0AAW6APH1_CLOSY</name>
<evidence type="ECO:0000313" key="2">
    <source>
        <dbReference type="EMBL" id="MDB1998715.1"/>
    </source>
</evidence>
<dbReference type="AlphaFoldDB" id="A0AAW6APH1"/>
<dbReference type="RefSeq" id="WP_150027532.1">
    <property type="nucleotide sequence ID" value="NZ_BAABZD010000005.1"/>
</dbReference>
<dbReference type="Pfam" id="PF13443">
    <property type="entry name" value="HTH_26"/>
    <property type="match status" value="1"/>
</dbReference>
<proteinExistence type="predicted"/>
<evidence type="ECO:0000259" key="1">
    <source>
        <dbReference type="PROSITE" id="PS50943"/>
    </source>
</evidence>
<dbReference type="Gene3D" id="1.10.260.40">
    <property type="entry name" value="lambda repressor-like DNA-binding domains"/>
    <property type="match status" value="1"/>
</dbReference>
<reference evidence="2" key="1">
    <citation type="submission" date="2023-01" db="EMBL/GenBank/DDBJ databases">
        <title>Human gut microbiome strain richness.</title>
        <authorList>
            <person name="Chen-Liaw A."/>
        </authorList>
    </citation>
    <scope>NUCLEOTIDE SEQUENCE</scope>
    <source>
        <strain evidence="2">B1_m1001713B170214d0_201011</strain>
    </source>
</reference>
<dbReference type="GO" id="GO:0003677">
    <property type="term" value="F:DNA binding"/>
    <property type="evidence" value="ECO:0007669"/>
    <property type="project" value="InterPro"/>
</dbReference>
<feature type="domain" description="HTH cro/C1-type" evidence="1">
    <location>
        <begin position="24"/>
        <end position="61"/>
    </location>
</feature>
<dbReference type="EMBL" id="JAQLGM010000001">
    <property type="protein sequence ID" value="MDB1998715.1"/>
    <property type="molecule type" value="Genomic_DNA"/>
</dbReference>
<dbReference type="PROSITE" id="PS50943">
    <property type="entry name" value="HTH_CROC1"/>
    <property type="match status" value="1"/>
</dbReference>
<comment type="caution">
    <text evidence="2">The sequence shown here is derived from an EMBL/GenBank/DDBJ whole genome shotgun (WGS) entry which is preliminary data.</text>
</comment>
<protein>
    <submittedName>
        <fullName evidence="2">Helix-turn-helix transcriptional regulator</fullName>
    </submittedName>
</protein>
<accession>A0AAW6APH1</accession>
<dbReference type="Proteomes" id="UP001300871">
    <property type="component" value="Unassembled WGS sequence"/>
</dbReference>
<dbReference type="InterPro" id="IPR010982">
    <property type="entry name" value="Lambda_DNA-bd_dom_sf"/>
</dbReference>
<organism evidence="2 3">
    <name type="scientific">Clostridium symbiosum</name>
    <name type="common">Bacteroides symbiosus</name>
    <dbReference type="NCBI Taxonomy" id="1512"/>
    <lineage>
        <taxon>Bacteria</taxon>
        <taxon>Bacillati</taxon>
        <taxon>Bacillota</taxon>
        <taxon>Clostridia</taxon>
        <taxon>Lachnospirales</taxon>
        <taxon>Lachnospiraceae</taxon>
        <taxon>Otoolea</taxon>
    </lineage>
</organism>